<dbReference type="PANTHER" id="PTHR13696:SF96">
    <property type="entry name" value="COBQ_COBB_MIND_PARA NUCLEOTIDE BINDING DOMAIN-CONTAINING PROTEIN"/>
    <property type="match status" value="1"/>
</dbReference>
<accession>A0ABS9ZBE5</accession>
<dbReference type="Gene3D" id="3.40.50.300">
    <property type="entry name" value="P-loop containing nucleotide triphosphate hydrolases"/>
    <property type="match status" value="1"/>
</dbReference>
<dbReference type="InterPro" id="IPR002586">
    <property type="entry name" value="CobQ/CobB/MinD/ParA_Nub-bd_dom"/>
</dbReference>
<reference evidence="2" key="1">
    <citation type="journal article" date="2022" name="ISME J.">
        <title>Identification of active gaseous-alkane degraders at natural gas seeps.</title>
        <authorList>
            <person name="Farhan Ul Haque M."/>
            <person name="Hernandez M."/>
            <person name="Crombie A.T."/>
            <person name="Murrell J.C."/>
        </authorList>
    </citation>
    <scope>NUCLEOTIDE SEQUENCE</scope>
    <source>
        <strain evidence="2">PC2</strain>
    </source>
</reference>
<feature type="domain" description="CobQ/CobB/MinD/ParA nucleotide binding" evidence="1">
    <location>
        <begin position="4"/>
        <end position="178"/>
    </location>
</feature>
<organism evidence="2 3">
    <name type="scientific">Candidatus Rhodoblastus alkanivorans</name>
    <dbReference type="NCBI Taxonomy" id="2954117"/>
    <lineage>
        <taxon>Bacteria</taxon>
        <taxon>Pseudomonadati</taxon>
        <taxon>Pseudomonadota</taxon>
        <taxon>Alphaproteobacteria</taxon>
        <taxon>Hyphomicrobiales</taxon>
        <taxon>Rhodoblastaceae</taxon>
        <taxon>Rhodoblastus</taxon>
    </lineage>
</organism>
<comment type="caution">
    <text evidence="2">The sequence shown here is derived from an EMBL/GenBank/DDBJ whole genome shotgun (WGS) entry which is preliminary data.</text>
</comment>
<dbReference type="Pfam" id="PF01656">
    <property type="entry name" value="CbiA"/>
    <property type="match status" value="1"/>
</dbReference>
<sequence length="218" mass="23182">MKTIVINSQKGGSGKTMLCKHLAVEAERAGDGPVFLIDTDPQGTLTAWHMKRESETPALVEVPFVGLEKGLELLRGAGAAICIIDTASGRLEIAAELFKLADLAVFPVQPSEDDLTAAPVTVQALKQGLVPFVFVLTRVKPNTLITAQAAAILSKHGQVAETFVADRTGYKSPYAKGQTVTEAEPKGLAAQEIAALWTNIKSCLHENMQALKGVKKHG</sequence>
<dbReference type="InterPro" id="IPR027417">
    <property type="entry name" value="P-loop_NTPase"/>
</dbReference>
<dbReference type="PIRSF" id="PIRSF009320">
    <property type="entry name" value="Nuc_binding_HP_1000"/>
    <property type="match status" value="1"/>
</dbReference>
<dbReference type="RefSeq" id="WP_243069072.1">
    <property type="nucleotide sequence ID" value="NZ_JAIVFK010000075.1"/>
</dbReference>
<dbReference type="SUPFAM" id="SSF52540">
    <property type="entry name" value="P-loop containing nucleoside triphosphate hydrolases"/>
    <property type="match status" value="1"/>
</dbReference>
<protein>
    <submittedName>
        <fullName evidence="2">ParA family protein</fullName>
    </submittedName>
</protein>
<dbReference type="PANTHER" id="PTHR13696">
    <property type="entry name" value="P-LOOP CONTAINING NUCLEOSIDE TRIPHOSPHATE HYDROLASE"/>
    <property type="match status" value="1"/>
</dbReference>
<evidence type="ECO:0000259" key="1">
    <source>
        <dbReference type="Pfam" id="PF01656"/>
    </source>
</evidence>
<dbReference type="EMBL" id="JAIVFP010000003">
    <property type="protein sequence ID" value="MCI4685048.1"/>
    <property type="molecule type" value="Genomic_DNA"/>
</dbReference>
<gene>
    <name evidence="2" type="ORF">K2U94_20190</name>
</gene>
<keyword evidence="3" id="KW-1185">Reference proteome</keyword>
<dbReference type="Proteomes" id="UP001139104">
    <property type="component" value="Unassembled WGS sequence"/>
</dbReference>
<dbReference type="InterPro" id="IPR050678">
    <property type="entry name" value="DNA_Partitioning_ATPase"/>
</dbReference>
<evidence type="ECO:0000313" key="2">
    <source>
        <dbReference type="EMBL" id="MCI4685048.1"/>
    </source>
</evidence>
<proteinExistence type="predicted"/>
<dbReference type="CDD" id="cd02042">
    <property type="entry name" value="ParAB_family"/>
    <property type="match status" value="1"/>
</dbReference>
<evidence type="ECO:0000313" key="3">
    <source>
        <dbReference type="Proteomes" id="UP001139104"/>
    </source>
</evidence>
<name>A0ABS9ZBE5_9HYPH</name>